<evidence type="ECO:0000313" key="1">
    <source>
        <dbReference type="EMBL" id="DAD75040.1"/>
    </source>
</evidence>
<dbReference type="EMBL" id="BK014770">
    <property type="protein sequence ID" value="DAD75040.1"/>
    <property type="molecule type" value="Genomic_DNA"/>
</dbReference>
<reference evidence="1" key="1">
    <citation type="journal article" date="2021" name="Proc. Natl. Acad. Sci. U.S.A.">
        <title>A Catalog of Tens of Thousands of Viruses from Human Metagenomes Reveals Hidden Associations with Chronic Diseases.</title>
        <authorList>
            <person name="Tisza M.J."/>
            <person name="Buck C.B."/>
        </authorList>
    </citation>
    <scope>NUCLEOTIDE SEQUENCE</scope>
    <source>
        <strain evidence="1">Ct9Y44</strain>
    </source>
</reference>
<name>A0A8S5LYT7_9CAUD</name>
<organism evidence="1">
    <name type="scientific">Siphoviridae sp. ct9Y44</name>
    <dbReference type="NCBI Taxonomy" id="2826176"/>
    <lineage>
        <taxon>Viruses</taxon>
        <taxon>Duplodnaviria</taxon>
        <taxon>Heunggongvirae</taxon>
        <taxon>Uroviricota</taxon>
        <taxon>Caudoviricetes</taxon>
    </lineage>
</organism>
<protein>
    <submittedName>
        <fullName evidence="1">Uncharacterized protein</fullName>
    </submittedName>
</protein>
<accession>A0A8S5LYT7</accession>
<sequence>MHTKHKKHIYNNNRGHRPPVYFSLRAASEHAGGFYNV</sequence>
<proteinExistence type="predicted"/>